<feature type="region of interest" description="Disordered" evidence="1">
    <location>
        <begin position="1"/>
        <end position="26"/>
    </location>
</feature>
<dbReference type="Proteomes" id="UP001595839">
    <property type="component" value="Unassembled WGS sequence"/>
</dbReference>
<feature type="compositionally biased region" description="Polar residues" evidence="1">
    <location>
        <begin position="74"/>
        <end position="84"/>
    </location>
</feature>
<protein>
    <submittedName>
        <fullName evidence="2">Uncharacterized protein</fullName>
    </submittedName>
</protein>
<sequence>MRAHDERPPTSEEPSRPRRTAQPDPSAVVALAALQRTAGNAAVVRLLGVQRMPDAVRGHRARRKAVADSPYSRRPQSARQQEQQGFDPAVPRAAQLPAQGPGGAAIWRGTRSDIGFTKETTNAVFANTPSQNANGRTEYQCAKCNAFIPRKRDRTPADGDRFVAIDHISGIIAYVQTNATEVTWAVGGRTVAAITRDEAKRCANDPANLRVLCAQPCNGGTRAAQSASRRYDTDRAVRWVG</sequence>
<dbReference type="RefSeq" id="WP_381168552.1">
    <property type="nucleotide sequence ID" value="NZ_JBHSFK010000077.1"/>
</dbReference>
<evidence type="ECO:0000313" key="2">
    <source>
        <dbReference type="EMBL" id="MFC4508362.1"/>
    </source>
</evidence>
<evidence type="ECO:0000256" key="1">
    <source>
        <dbReference type="SAM" id="MobiDB-lite"/>
    </source>
</evidence>
<keyword evidence="3" id="KW-1185">Reference proteome</keyword>
<proteinExistence type="predicted"/>
<gene>
    <name evidence="2" type="ORF">ACFPIH_54805</name>
</gene>
<feature type="compositionally biased region" description="Basic and acidic residues" evidence="1">
    <location>
        <begin position="1"/>
        <end position="16"/>
    </location>
</feature>
<accession>A0ABV9BB52</accession>
<reference evidence="3" key="1">
    <citation type="journal article" date="2019" name="Int. J. Syst. Evol. Microbiol.">
        <title>The Global Catalogue of Microorganisms (GCM) 10K type strain sequencing project: providing services to taxonomists for standard genome sequencing and annotation.</title>
        <authorList>
            <consortium name="The Broad Institute Genomics Platform"/>
            <consortium name="The Broad Institute Genome Sequencing Center for Infectious Disease"/>
            <person name="Wu L."/>
            <person name="Ma J."/>
        </authorList>
    </citation>
    <scope>NUCLEOTIDE SEQUENCE [LARGE SCALE GENOMIC DNA]</scope>
    <source>
        <strain evidence="3">CGMCC 4.7177</strain>
    </source>
</reference>
<name>A0ABV9BB52_9ACTN</name>
<organism evidence="2 3">
    <name type="scientific">Streptomyces vulcanius</name>
    <dbReference type="NCBI Taxonomy" id="1441876"/>
    <lineage>
        <taxon>Bacteria</taxon>
        <taxon>Bacillati</taxon>
        <taxon>Actinomycetota</taxon>
        <taxon>Actinomycetes</taxon>
        <taxon>Kitasatosporales</taxon>
        <taxon>Streptomycetaceae</taxon>
        <taxon>Streptomyces</taxon>
    </lineage>
</organism>
<dbReference type="EMBL" id="JBHSFK010000077">
    <property type="protein sequence ID" value="MFC4508362.1"/>
    <property type="molecule type" value="Genomic_DNA"/>
</dbReference>
<evidence type="ECO:0000313" key="3">
    <source>
        <dbReference type="Proteomes" id="UP001595839"/>
    </source>
</evidence>
<feature type="region of interest" description="Disordered" evidence="1">
    <location>
        <begin position="55"/>
        <end position="87"/>
    </location>
</feature>
<comment type="caution">
    <text evidence="2">The sequence shown here is derived from an EMBL/GenBank/DDBJ whole genome shotgun (WGS) entry which is preliminary data.</text>
</comment>